<dbReference type="InterPro" id="IPR039425">
    <property type="entry name" value="RNA_pol_sigma-70-like"/>
</dbReference>
<organism evidence="8 9">
    <name type="scientific">Paenibacillus eucommiae</name>
    <dbReference type="NCBI Taxonomy" id="1355755"/>
    <lineage>
        <taxon>Bacteria</taxon>
        <taxon>Bacillati</taxon>
        <taxon>Bacillota</taxon>
        <taxon>Bacilli</taxon>
        <taxon>Bacillales</taxon>
        <taxon>Paenibacillaceae</taxon>
        <taxon>Paenibacillus</taxon>
    </lineage>
</organism>
<comment type="similarity">
    <text evidence="1">Belongs to the sigma-70 factor family. ECF subfamily.</text>
</comment>
<dbReference type="Pfam" id="PF04542">
    <property type="entry name" value="Sigma70_r2"/>
    <property type="match status" value="1"/>
</dbReference>
<accession>A0ABS4J7E0</accession>
<keyword evidence="5" id="KW-0804">Transcription</keyword>
<dbReference type="InterPro" id="IPR013325">
    <property type="entry name" value="RNA_pol_sigma_r2"/>
</dbReference>
<dbReference type="InterPro" id="IPR014284">
    <property type="entry name" value="RNA_pol_sigma-70_dom"/>
</dbReference>
<gene>
    <name evidence="8" type="ORF">J2Z66_007370</name>
</gene>
<dbReference type="InterPro" id="IPR036388">
    <property type="entry name" value="WH-like_DNA-bd_sf"/>
</dbReference>
<keyword evidence="3" id="KW-0731">Sigma factor</keyword>
<dbReference type="NCBIfam" id="TIGR02937">
    <property type="entry name" value="sigma70-ECF"/>
    <property type="match status" value="1"/>
</dbReference>
<evidence type="ECO:0000256" key="1">
    <source>
        <dbReference type="ARBA" id="ARBA00010641"/>
    </source>
</evidence>
<name>A0ABS4J7E0_9BACL</name>
<dbReference type="PANTHER" id="PTHR43133:SF8">
    <property type="entry name" value="RNA POLYMERASE SIGMA FACTOR HI_1459-RELATED"/>
    <property type="match status" value="1"/>
</dbReference>
<dbReference type="SUPFAM" id="SSF88946">
    <property type="entry name" value="Sigma2 domain of RNA polymerase sigma factors"/>
    <property type="match status" value="1"/>
</dbReference>
<dbReference type="Gene3D" id="1.10.10.10">
    <property type="entry name" value="Winged helix-like DNA-binding domain superfamily/Winged helix DNA-binding domain"/>
    <property type="match status" value="1"/>
</dbReference>
<dbReference type="Proteomes" id="UP001519287">
    <property type="component" value="Unassembled WGS sequence"/>
</dbReference>
<keyword evidence="2" id="KW-0805">Transcription regulation</keyword>
<dbReference type="EMBL" id="JAGGLB010000038">
    <property type="protein sequence ID" value="MBP1995728.1"/>
    <property type="molecule type" value="Genomic_DNA"/>
</dbReference>
<dbReference type="SUPFAM" id="SSF88659">
    <property type="entry name" value="Sigma3 and sigma4 domains of RNA polymerase sigma factors"/>
    <property type="match status" value="1"/>
</dbReference>
<dbReference type="Pfam" id="PF08281">
    <property type="entry name" value="Sigma70_r4_2"/>
    <property type="match status" value="1"/>
</dbReference>
<evidence type="ECO:0000256" key="5">
    <source>
        <dbReference type="ARBA" id="ARBA00023163"/>
    </source>
</evidence>
<evidence type="ECO:0000256" key="2">
    <source>
        <dbReference type="ARBA" id="ARBA00023015"/>
    </source>
</evidence>
<evidence type="ECO:0000256" key="3">
    <source>
        <dbReference type="ARBA" id="ARBA00023082"/>
    </source>
</evidence>
<evidence type="ECO:0000259" key="7">
    <source>
        <dbReference type="Pfam" id="PF08281"/>
    </source>
</evidence>
<proteinExistence type="inferred from homology"/>
<keyword evidence="4" id="KW-0238">DNA-binding</keyword>
<evidence type="ECO:0000256" key="4">
    <source>
        <dbReference type="ARBA" id="ARBA00023125"/>
    </source>
</evidence>
<dbReference type="PANTHER" id="PTHR43133">
    <property type="entry name" value="RNA POLYMERASE ECF-TYPE SIGMA FACTO"/>
    <property type="match status" value="1"/>
</dbReference>
<evidence type="ECO:0000313" key="8">
    <source>
        <dbReference type="EMBL" id="MBP1995728.1"/>
    </source>
</evidence>
<keyword evidence="9" id="KW-1185">Reference proteome</keyword>
<evidence type="ECO:0000259" key="6">
    <source>
        <dbReference type="Pfam" id="PF04542"/>
    </source>
</evidence>
<comment type="caution">
    <text evidence="8">The sequence shown here is derived from an EMBL/GenBank/DDBJ whole genome shotgun (WGS) entry which is preliminary data.</text>
</comment>
<evidence type="ECO:0000313" key="9">
    <source>
        <dbReference type="Proteomes" id="UP001519287"/>
    </source>
</evidence>
<feature type="domain" description="RNA polymerase sigma factor 70 region 4 type 2" evidence="7">
    <location>
        <begin position="117"/>
        <end position="164"/>
    </location>
</feature>
<dbReference type="RefSeq" id="WP_209977517.1">
    <property type="nucleotide sequence ID" value="NZ_JAGGLB010000038.1"/>
</dbReference>
<dbReference type="CDD" id="cd06171">
    <property type="entry name" value="Sigma70_r4"/>
    <property type="match status" value="1"/>
</dbReference>
<sequence length="186" mass="21791">MNNGKEQQGRSKVESFQILYARYFKQVYYSAFSITKDRELAHDVVQETFLKAYRHFDSLKQHDQKEAWLKVVSRNVAIDMYRKRCRELSSYRALRDADRSETDVERTIVDQEFLSGLLSSLEPIYRQSLLLVYEYGLTYEQLADCQQTSIGAVKSRIHRAKQKLRGAALQMETNVGVPAHFILRQK</sequence>
<dbReference type="Gene3D" id="1.10.1740.10">
    <property type="match status" value="1"/>
</dbReference>
<dbReference type="InterPro" id="IPR013249">
    <property type="entry name" value="RNA_pol_sigma70_r4_t2"/>
</dbReference>
<feature type="domain" description="RNA polymerase sigma-70 region 2" evidence="6">
    <location>
        <begin position="19"/>
        <end position="85"/>
    </location>
</feature>
<dbReference type="InterPro" id="IPR007627">
    <property type="entry name" value="RNA_pol_sigma70_r2"/>
</dbReference>
<protein>
    <submittedName>
        <fullName evidence="8">RNA polymerase sigma-70 factor (ECF subfamily)</fullName>
    </submittedName>
</protein>
<reference evidence="8 9" key="1">
    <citation type="submission" date="2021-03" db="EMBL/GenBank/DDBJ databases">
        <title>Genomic Encyclopedia of Type Strains, Phase IV (KMG-IV): sequencing the most valuable type-strain genomes for metagenomic binning, comparative biology and taxonomic classification.</title>
        <authorList>
            <person name="Goeker M."/>
        </authorList>
    </citation>
    <scope>NUCLEOTIDE SEQUENCE [LARGE SCALE GENOMIC DNA]</scope>
    <source>
        <strain evidence="8 9">DSM 26048</strain>
    </source>
</reference>
<dbReference type="InterPro" id="IPR013324">
    <property type="entry name" value="RNA_pol_sigma_r3/r4-like"/>
</dbReference>